<dbReference type="Gene3D" id="4.10.375.10">
    <property type="entry name" value="Lipoxygenase-1, Domain 2"/>
    <property type="match status" value="1"/>
</dbReference>
<evidence type="ECO:0000256" key="5">
    <source>
        <dbReference type="ARBA" id="ARBA00022832"/>
    </source>
</evidence>
<gene>
    <name evidence="15" type="ORF">NCGR_LOCUS49887</name>
</gene>
<dbReference type="PRINTS" id="PR00087">
    <property type="entry name" value="LIPOXYGENASE"/>
</dbReference>
<dbReference type="GO" id="GO:0031408">
    <property type="term" value="P:oxylipin biosynthetic process"/>
    <property type="evidence" value="ECO:0007669"/>
    <property type="project" value="UniProtKB-UniRule"/>
</dbReference>
<dbReference type="GO" id="GO:0034440">
    <property type="term" value="P:lipid oxidation"/>
    <property type="evidence" value="ECO:0007669"/>
    <property type="project" value="InterPro"/>
</dbReference>
<evidence type="ECO:0000256" key="3">
    <source>
        <dbReference type="ARBA" id="ARBA00022723"/>
    </source>
</evidence>
<dbReference type="InterPro" id="IPR036392">
    <property type="entry name" value="PLAT/LH2_dom_sf"/>
</dbReference>
<comment type="caution">
    <text evidence="11">Lacks conserved residue(s) required for the propagation of feature annotation.</text>
</comment>
<dbReference type="InterPro" id="IPR027433">
    <property type="entry name" value="Lipoxygenase_dom_3"/>
</dbReference>
<dbReference type="InterPro" id="IPR000907">
    <property type="entry name" value="LipOase"/>
</dbReference>
<evidence type="ECO:0000259" key="14">
    <source>
        <dbReference type="PROSITE" id="PS51393"/>
    </source>
</evidence>
<dbReference type="SUPFAM" id="SSF49723">
    <property type="entry name" value="Lipase/lipooxygenase domain (PLAT/LH2 domain)"/>
    <property type="match status" value="1"/>
</dbReference>
<comment type="similarity">
    <text evidence="1 12">Belongs to the lipoxygenase family.</text>
</comment>
<feature type="domain" description="Lipoxygenase" evidence="14">
    <location>
        <begin position="137"/>
        <end position="821"/>
    </location>
</feature>
<evidence type="ECO:0000256" key="2">
    <source>
        <dbReference type="ARBA" id="ARBA00022516"/>
    </source>
</evidence>
<accession>A0A811R8Z1</accession>
<keyword evidence="16" id="KW-1185">Reference proteome</keyword>
<evidence type="ECO:0000256" key="6">
    <source>
        <dbReference type="ARBA" id="ARBA00022964"/>
    </source>
</evidence>
<dbReference type="Gene3D" id="4.10.372.10">
    <property type="entry name" value="Lipoxygenase-1, Domain 3"/>
    <property type="match status" value="1"/>
</dbReference>
<dbReference type="PROSITE" id="PS51393">
    <property type="entry name" value="LIPOXYGENASE_3"/>
    <property type="match status" value="1"/>
</dbReference>
<dbReference type="InterPro" id="IPR001246">
    <property type="entry name" value="LipOase_plant"/>
</dbReference>
<dbReference type="PROSITE" id="PS50095">
    <property type="entry name" value="PLAT"/>
    <property type="match status" value="1"/>
</dbReference>
<dbReference type="AlphaFoldDB" id="A0A811R8Z1"/>
<dbReference type="Pfam" id="PF01477">
    <property type="entry name" value="PLAT"/>
    <property type="match status" value="1"/>
</dbReference>
<evidence type="ECO:0000256" key="7">
    <source>
        <dbReference type="ARBA" id="ARBA00023002"/>
    </source>
</evidence>
<dbReference type="PRINTS" id="PR00468">
    <property type="entry name" value="PLTLPOXGNASE"/>
</dbReference>
<comment type="caution">
    <text evidence="15">The sequence shown here is derived from an EMBL/GenBank/DDBJ whole genome shotgun (WGS) entry which is preliminary data.</text>
</comment>
<dbReference type="SMART" id="SM00308">
    <property type="entry name" value="LH2"/>
    <property type="match status" value="1"/>
</dbReference>
<dbReference type="Gene3D" id="3.10.450.60">
    <property type="match status" value="1"/>
</dbReference>
<dbReference type="EC" id="1.13.11.-" evidence="12"/>
<dbReference type="Pfam" id="PF00305">
    <property type="entry name" value="Lipoxygenase"/>
    <property type="match status" value="1"/>
</dbReference>
<dbReference type="Gene3D" id="1.20.245.10">
    <property type="entry name" value="Lipoxygenase-1, Domain 5"/>
    <property type="match status" value="1"/>
</dbReference>
<dbReference type="PANTHER" id="PTHR11771">
    <property type="entry name" value="LIPOXYGENASE"/>
    <property type="match status" value="1"/>
</dbReference>
<evidence type="ECO:0000313" key="16">
    <source>
        <dbReference type="Proteomes" id="UP000604825"/>
    </source>
</evidence>
<keyword evidence="9" id="KW-0443">Lipid metabolism</keyword>
<evidence type="ECO:0000256" key="4">
    <source>
        <dbReference type="ARBA" id="ARBA00022767"/>
    </source>
</evidence>
<keyword evidence="3" id="KW-0479">Metal-binding</keyword>
<sequence length="821" mass="92692">MQMPFCWDRRSPAHAPENHIAINGTVVVSCHLGLSSPGKTTTLRLFSSTQMDPNTGKGKLSAEAPLKGGKKTKAKQGAVKTSTMTYQVTFFVDAEFGTPGAVVVKNGMRNDQFFLRHVQLDMPEAGRSIHLDCNSWVYPYKKTNADRVFFINTRPRRAQDWERVYDYDYYNDLGNPDKEDHARPVLGGITSITSLETTEDGVTETRKHMINLDFYIPPDERFSPTKLAEVLTLAVQAVTHFVLPESKALFHGNINSFRSFEQLKGDLYRMPQQPVAVDGQVMDKLKTSVPSHKTYKQVSKMVKETPVNFPIPQVIEHEPEAWRSDEEFAREMLAGLNPVVIKRLEVFPPVSRGGKESSITAAHIERQLEGRTVQKALEEKRLYILDHHDYLMPYLRRINTQQGVCVYASRTLLFLKDDGTLKPLVIELSLPSDGAGDGEISRVFLPASQGTDGHLWWLAKAHVSVNDSGYHQLISHWLFTHATVEPFIIATKRQLSAMHPIHKLLEPHFKDNMQINTLARSILLSAGGILERTMFPGKYAMEMSSAIYSEWRFTDQSLPNELVKRGMASKDPRTTDLHLHVEDYPYAVDGMDVWRAIDGWVRSYCAHFYHSDAAVATDAELQAWWHDVRTVGHGDRQLDPACWLELDTVANLAESLSTLIWIASALHAAVNFGQYGYAGFMPNRPTRCRRFVPLPGSPEMAQLEADPDRFFLDTVPDRFTTTLGLTLIEVLSSHTSEELYLGQRATAAWTDDGEVLQMLDRFRDELRRVEKRVTERNRDLRLKNRKGPAKVPYTLLFPDVGNVGGKEKGITGKGIPNSVSM</sequence>
<proteinExistence type="inferred from homology"/>
<dbReference type="Proteomes" id="UP000604825">
    <property type="component" value="Unassembled WGS sequence"/>
</dbReference>
<reference evidence="15" key="1">
    <citation type="submission" date="2020-10" db="EMBL/GenBank/DDBJ databases">
        <authorList>
            <person name="Han B."/>
            <person name="Lu T."/>
            <person name="Zhao Q."/>
            <person name="Huang X."/>
            <person name="Zhao Y."/>
        </authorList>
    </citation>
    <scope>NUCLEOTIDE SEQUENCE</scope>
</reference>
<evidence type="ECO:0000256" key="9">
    <source>
        <dbReference type="ARBA" id="ARBA00023098"/>
    </source>
</evidence>
<evidence type="ECO:0000256" key="8">
    <source>
        <dbReference type="ARBA" id="ARBA00023004"/>
    </source>
</evidence>
<dbReference type="InterPro" id="IPR036226">
    <property type="entry name" value="LipOase_C_sf"/>
</dbReference>
<dbReference type="EMBL" id="CAJGYO010000014">
    <property type="protein sequence ID" value="CAD6266582.1"/>
    <property type="molecule type" value="Genomic_DNA"/>
</dbReference>
<dbReference type="PROSITE" id="PS00081">
    <property type="entry name" value="LIPOXYGENASE_2"/>
    <property type="match status" value="1"/>
</dbReference>
<dbReference type="OrthoDB" id="407298at2759"/>
<dbReference type="GO" id="GO:0006633">
    <property type="term" value="P:fatty acid biosynthetic process"/>
    <property type="evidence" value="ECO:0007669"/>
    <property type="project" value="UniProtKB-KW"/>
</dbReference>
<keyword evidence="2 12" id="KW-0444">Lipid biosynthesis</keyword>
<comment type="pathway">
    <text evidence="12">Lipid metabolism; oxylipin biosynthesis.</text>
</comment>
<dbReference type="InterPro" id="IPR001024">
    <property type="entry name" value="PLAT/LH2_dom"/>
</dbReference>
<evidence type="ECO:0000256" key="1">
    <source>
        <dbReference type="ARBA" id="ARBA00009419"/>
    </source>
</evidence>
<evidence type="ECO:0000259" key="13">
    <source>
        <dbReference type="PROSITE" id="PS50095"/>
    </source>
</evidence>
<evidence type="ECO:0000256" key="12">
    <source>
        <dbReference type="RuleBase" id="RU003975"/>
    </source>
</evidence>
<keyword evidence="5" id="KW-0276">Fatty acid metabolism</keyword>
<dbReference type="InterPro" id="IPR020834">
    <property type="entry name" value="LipOase_CS"/>
</dbReference>
<dbReference type="GO" id="GO:0016702">
    <property type="term" value="F:oxidoreductase activity, acting on single donors with incorporation of molecular oxygen, incorporation of two atoms of oxygen"/>
    <property type="evidence" value="ECO:0007669"/>
    <property type="project" value="InterPro"/>
</dbReference>
<dbReference type="GO" id="GO:0046872">
    <property type="term" value="F:metal ion binding"/>
    <property type="evidence" value="ECO:0007669"/>
    <property type="project" value="UniProtKB-UniRule"/>
</dbReference>
<keyword evidence="10 12" id="KW-0275">Fatty acid biosynthesis</keyword>
<dbReference type="InterPro" id="IPR013819">
    <property type="entry name" value="LipOase_C"/>
</dbReference>
<evidence type="ECO:0000256" key="11">
    <source>
        <dbReference type="PROSITE-ProRule" id="PRU00152"/>
    </source>
</evidence>
<keyword evidence="4 12" id="KW-0925">Oxylipin biosynthesis</keyword>
<comment type="function">
    <text evidence="12">Plant lipoxygenase may be involved in a number of diverse aspects of plant physiology including growth and development, pest resistance, and senescence or responses to wounding.</text>
</comment>
<dbReference type="FunFam" id="1.20.245.10:FF:000002">
    <property type="entry name" value="Lipoxygenase"/>
    <property type="match status" value="1"/>
</dbReference>
<evidence type="ECO:0000313" key="15">
    <source>
        <dbReference type="EMBL" id="CAD6266582.1"/>
    </source>
</evidence>
<dbReference type="SUPFAM" id="SSF48484">
    <property type="entry name" value="Lipoxigenase"/>
    <property type="match status" value="1"/>
</dbReference>
<keyword evidence="7" id="KW-0560">Oxidoreductase</keyword>
<evidence type="ECO:0000256" key="10">
    <source>
        <dbReference type="ARBA" id="ARBA00023160"/>
    </source>
</evidence>
<keyword evidence="8" id="KW-0408">Iron</keyword>
<protein>
    <recommendedName>
        <fullName evidence="12">Lipoxygenase</fullName>
        <ecNumber evidence="12">1.13.11.-</ecNumber>
    </recommendedName>
</protein>
<dbReference type="Gene3D" id="2.60.60.20">
    <property type="entry name" value="PLAT/LH2 domain"/>
    <property type="match status" value="1"/>
</dbReference>
<organism evidence="15 16">
    <name type="scientific">Miscanthus lutarioriparius</name>
    <dbReference type="NCBI Taxonomy" id="422564"/>
    <lineage>
        <taxon>Eukaryota</taxon>
        <taxon>Viridiplantae</taxon>
        <taxon>Streptophyta</taxon>
        <taxon>Embryophyta</taxon>
        <taxon>Tracheophyta</taxon>
        <taxon>Spermatophyta</taxon>
        <taxon>Magnoliopsida</taxon>
        <taxon>Liliopsida</taxon>
        <taxon>Poales</taxon>
        <taxon>Poaceae</taxon>
        <taxon>PACMAD clade</taxon>
        <taxon>Panicoideae</taxon>
        <taxon>Andropogonodae</taxon>
        <taxon>Andropogoneae</taxon>
        <taxon>Saccharinae</taxon>
        <taxon>Miscanthus</taxon>
    </lineage>
</organism>
<dbReference type="UniPathway" id="UPA00382"/>
<keyword evidence="6" id="KW-0223">Dioxygenase</keyword>
<feature type="domain" description="PLAT" evidence="13">
    <location>
        <begin position="24"/>
        <end position="151"/>
    </location>
</feature>
<name>A0A811R8Z1_9POAL</name>